<protein>
    <submittedName>
        <fullName evidence="1">Uncharacterized protein</fullName>
    </submittedName>
</protein>
<evidence type="ECO:0000313" key="2">
    <source>
        <dbReference type="Proteomes" id="UP001162501"/>
    </source>
</evidence>
<gene>
    <name evidence="1" type="ORF">MRATA1EN3_LOCUS18288</name>
</gene>
<evidence type="ECO:0000313" key="1">
    <source>
        <dbReference type="EMBL" id="CAI9707075.1"/>
    </source>
</evidence>
<accession>A0ACB0F253</accession>
<dbReference type="Proteomes" id="UP001162501">
    <property type="component" value="Chromosome 3"/>
</dbReference>
<dbReference type="EMBL" id="OX596087">
    <property type="protein sequence ID" value="CAI9707075.1"/>
    <property type="molecule type" value="Genomic_DNA"/>
</dbReference>
<name>A0ACB0F253_RANTA</name>
<proteinExistence type="predicted"/>
<reference evidence="1" key="1">
    <citation type="submission" date="2023-05" db="EMBL/GenBank/DDBJ databases">
        <authorList>
            <consortium name="ELIXIR-Norway"/>
        </authorList>
    </citation>
    <scope>NUCLEOTIDE SEQUENCE</scope>
</reference>
<sequence>MEISRDHPATPLLGVHPCGLQSPVRWPAAPVPLPLTVTAAWRSSGAATNPPLYALSSIYNGHTVAIQSEKVPCFRRRAAREIDVCVNQSCRSLRGSERGVPSHAQSMFCWRPRSAQGHVFGSPGPTLDASPEWKRRTGPSIPRSRAKCGGCRSPVEQRQHQGYSRLNKQEDGAGRDAWTRHAS</sequence>
<organism evidence="1 2">
    <name type="scientific">Rangifer tarandus platyrhynchus</name>
    <name type="common">Svalbard reindeer</name>
    <dbReference type="NCBI Taxonomy" id="3082113"/>
    <lineage>
        <taxon>Eukaryota</taxon>
        <taxon>Metazoa</taxon>
        <taxon>Chordata</taxon>
        <taxon>Craniata</taxon>
        <taxon>Vertebrata</taxon>
        <taxon>Euteleostomi</taxon>
        <taxon>Mammalia</taxon>
        <taxon>Eutheria</taxon>
        <taxon>Laurasiatheria</taxon>
        <taxon>Artiodactyla</taxon>
        <taxon>Ruminantia</taxon>
        <taxon>Pecora</taxon>
        <taxon>Cervidae</taxon>
        <taxon>Odocoileinae</taxon>
        <taxon>Rangifer</taxon>
    </lineage>
</organism>